<dbReference type="Pfam" id="PF09491">
    <property type="entry name" value="RE_AlwI"/>
    <property type="match status" value="1"/>
</dbReference>
<proteinExistence type="predicted"/>
<dbReference type="OrthoDB" id="5314016at2"/>
<dbReference type="InterPro" id="IPR018573">
    <property type="entry name" value="Restrct_endonuc_II_AlwI"/>
</dbReference>
<keyword evidence="1" id="KW-0255">Endonuclease</keyword>
<accession>A0A1H6IXK5</accession>
<dbReference type="EMBL" id="FNWV01000003">
    <property type="protein sequence ID" value="SEH52457.1"/>
    <property type="molecule type" value="Genomic_DNA"/>
</dbReference>
<sequence>MPLENITYKSFCWSLGTTSFRMKSFNLLIEKQLELLNEFWQNPDYSSEQWSNNSRLQEEYYLFMQKKKFVKGDAPRKDKDAREKTSGLVDIGLLTPERRLTEAGKALLQISLSGSFEPDNTLQLAKDSYIYFKQLLKTSNPVENGSIRPFIVLVYLLSELEYLSKEEFTYLLPLCTNKENTIFIKNKIKALRKNGESVDDIIIDTLMKMNNYKQALNTLLNNKPSEELICCIGFNRKSRDYDKPYYSLYLNLKKLFLNKDYSKLSDVLKSLDKVKIGKLWRATLLKTTNKKAIEKNPRNCLKDSMFTNVDNERDFNIAFFRTMHLLKAKATLKDYYDLNKRYFKITDVVIFEGNKIHLDIVPKHFLNTIIDKLFDYGFVTSDKLFTNCKLEDIAPCLSVNENAIIKGINKELGGSIKNMVDAKQAVIDERLKRFNELIDSKFDDATLINLLDKFEKREDDDIQKLVTDNADIPTIFEYVLGVIWYKVSERKGNILKYMNLSLEADLLPKTHAGGGEADIVYEYAACKDYPEHSMLLEATLSDGTNQRRMEMEPVSRHLGEYILNNGSNNSYCVFTTTYLDRNVISDFRNRKTYQYYNQDYSQSVDGLKILPLQTTELKTIVQNKLKYKQLYNIFEQAYRSNEPIPTWYKKNIIEMI</sequence>
<keyword evidence="1" id="KW-0378">Hydrolase</keyword>
<evidence type="ECO:0000313" key="1">
    <source>
        <dbReference type="EMBL" id="SEH52457.1"/>
    </source>
</evidence>
<dbReference type="AlphaFoldDB" id="A0A1H6IXK5"/>
<organism evidence="1 2">
    <name type="scientific">Ruminococcus flavefaciens</name>
    <dbReference type="NCBI Taxonomy" id="1265"/>
    <lineage>
        <taxon>Bacteria</taxon>
        <taxon>Bacillati</taxon>
        <taxon>Bacillota</taxon>
        <taxon>Clostridia</taxon>
        <taxon>Eubacteriales</taxon>
        <taxon>Oscillospiraceae</taxon>
        <taxon>Ruminococcus</taxon>
    </lineage>
</organism>
<dbReference type="GO" id="GO:0004519">
    <property type="term" value="F:endonuclease activity"/>
    <property type="evidence" value="ECO:0007669"/>
    <property type="project" value="UniProtKB-KW"/>
</dbReference>
<keyword evidence="1" id="KW-0540">Nuclease</keyword>
<reference evidence="1 2" key="1">
    <citation type="submission" date="2016-10" db="EMBL/GenBank/DDBJ databases">
        <authorList>
            <person name="de Groot N.N."/>
        </authorList>
    </citation>
    <scope>NUCLEOTIDE SEQUENCE [LARGE SCALE GENOMIC DNA]</scope>
    <source>
        <strain evidence="1 2">YAD2003</strain>
    </source>
</reference>
<name>A0A1H6IXK5_RUMFL</name>
<dbReference type="Proteomes" id="UP000183190">
    <property type="component" value="Unassembled WGS sequence"/>
</dbReference>
<gene>
    <name evidence="1" type="ORF">SAMN02910265_01246</name>
</gene>
<dbReference type="Gene3D" id="3.40.91.50">
    <property type="match status" value="1"/>
</dbReference>
<evidence type="ECO:0000313" key="2">
    <source>
        <dbReference type="Proteomes" id="UP000183190"/>
    </source>
</evidence>
<protein>
    <submittedName>
        <fullName evidence="1">AlwI restriction endonuclease</fullName>
    </submittedName>
</protein>